<organism evidence="1 2">
    <name type="scientific">Vibrio cholerae</name>
    <dbReference type="NCBI Taxonomy" id="666"/>
    <lineage>
        <taxon>Bacteria</taxon>
        <taxon>Pseudomonadati</taxon>
        <taxon>Pseudomonadota</taxon>
        <taxon>Gammaproteobacteria</taxon>
        <taxon>Vibrionales</taxon>
        <taxon>Vibrionaceae</taxon>
        <taxon>Vibrio</taxon>
    </lineage>
</organism>
<evidence type="ECO:0000313" key="1">
    <source>
        <dbReference type="EMBL" id="CSB22084.1"/>
    </source>
</evidence>
<dbReference type="Proteomes" id="UP000044806">
    <property type="component" value="Unassembled WGS sequence"/>
</dbReference>
<sequence length="107" mass="11892">MGNLCFGAGFVAFGDHFDQFLIGHDSRWLVSANELIVQQLIHADEIGSFLHENVLHEGFFILVREAAQFAVCGHRRTTEELKLANTPAAFPCADVACHVFDWLSGFV</sequence>
<proteinExistence type="predicted"/>
<reference evidence="1 2" key="1">
    <citation type="submission" date="2015-07" db="EMBL/GenBank/DDBJ databases">
        <authorList>
            <consortium name="Pathogen Informatics"/>
        </authorList>
    </citation>
    <scope>NUCLEOTIDE SEQUENCE [LARGE SCALE GENOMIC DNA]</scope>
    <source>
        <strain evidence="1 2">A51</strain>
    </source>
</reference>
<accession>A0A655SLX6</accession>
<dbReference type="EMBL" id="CWOW01000063">
    <property type="protein sequence ID" value="CSB22084.1"/>
    <property type="molecule type" value="Genomic_DNA"/>
</dbReference>
<gene>
    <name evidence="1" type="ORF">ERS013165_03886</name>
</gene>
<name>A0A655SLX6_VIBCL</name>
<evidence type="ECO:0000313" key="2">
    <source>
        <dbReference type="Proteomes" id="UP000044806"/>
    </source>
</evidence>
<dbReference type="AlphaFoldDB" id="A0A655SLX6"/>
<protein>
    <submittedName>
        <fullName evidence="1">Uncharacterized protein</fullName>
    </submittedName>
</protein>